<gene>
    <name evidence="2" type="ORF">EDB81DRAFT_284980</name>
</gene>
<keyword evidence="3" id="KW-1185">Reference proteome</keyword>
<protein>
    <submittedName>
        <fullName evidence="2">Uncharacterized protein</fullName>
    </submittedName>
</protein>
<reference evidence="2" key="1">
    <citation type="journal article" date="2021" name="Nat. Commun.">
        <title>Genetic determinants of endophytism in the Arabidopsis root mycobiome.</title>
        <authorList>
            <person name="Mesny F."/>
            <person name="Miyauchi S."/>
            <person name="Thiergart T."/>
            <person name="Pickel B."/>
            <person name="Atanasova L."/>
            <person name="Karlsson M."/>
            <person name="Huettel B."/>
            <person name="Barry K.W."/>
            <person name="Haridas S."/>
            <person name="Chen C."/>
            <person name="Bauer D."/>
            <person name="Andreopoulos W."/>
            <person name="Pangilinan J."/>
            <person name="LaButti K."/>
            <person name="Riley R."/>
            <person name="Lipzen A."/>
            <person name="Clum A."/>
            <person name="Drula E."/>
            <person name="Henrissat B."/>
            <person name="Kohler A."/>
            <person name="Grigoriev I.V."/>
            <person name="Martin F.M."/>
            <person name="Hacquard S."/>
        </authorList>
    </citation>
    <scope>NUCLEOTIDE SEQUENCE</scope>
    <source>
        <strain evidence="2">MPI-CAGE-AT-0147</strain>
    </source>
</reference>
<proteinExistence type="predicted"/>
<dbReference type="OrthoDB" id="3643156at2759"/>
<organism evidence="2 3">
    <name type="scientific">Dactylonectria macrodidyma</name>
    <dbReference type="NCBI Taxonomy" id="307937"/>
    <lineage>
        <taxon>Eukaryota</taxon>
        <taxon>Fungi</taxon>
        <taxon>Dikarya</taxon>
        <taxon>Ascomycota</taxon>
        <taxon>Pezizomycotina</taxon>
        <taxon>Sordariomycetes</taxon>
        <taxon>Hypocreomycetidae</taxon>
        <taxon>Hypocreales</taxon>
        <taxon>Nectriaceae</taxon>
        <taxon>Dactylonectria</taxon>
    </lineage>
</organism>
<comment type="caution">
    <text evidence="2">The sequence shown here is derived from an EMBL/GenBank/DDBJ whole genome shotgun (WGS) entry which is preliminary data.</text>
</comment>
<feature type="chain" id="PRO_5040110017" evidence="1">
    <location>
        <begin position="22"/>
        <end position="357"/>
    </location>
</feature>
<sequence length="357" mass="39022">MSPLQSLWLMLLILGASFVAAAGFEKIPGVAFDLTRDYGTAAIYYPNSSYAKVAYVEGSSAYKAFMRRDATATPVHDNSLCHLLPVSLTKLTFGYCDIAASSDVDSSRALLDTLKTSVTAYLGTTFCFADIVIPDRRQAYQRGVIEKSLVAVGLRQSFRPSGADYRAVQSHNIPDSTNPNVYERVFLVVDYSNSGLRLLLFCDDYGVGGDLRRNYQPQLGAAHSDQPGHWDAIETVLRRFVEPPLGESAMGNKVPDRVEQLVLYGDAIPDPKLAEVLESVLDVHVVQNAYMTNPIFASAIGGARISFQTQTDIDFGAKPALDVGGGRGCTTEALTNFDVFFHVAPTTRFLDLGEMYR</sequence>
<name>A0A9P9FNW5_9HYPO</name>
<dbReference type="EMBL" id="JAGMUV010000003">
    <property type="protein sequence ID" value="KAH7166407.1"/>
    <property type="molecule type" value="Genomic_DNA"/>
</dbReference>
<evidence type="ECO:0000256" key="1">
    <source>
        <dbReference type="SAM" id="SignalP"/>
    </source>
</evidence>
<evidence type="ECO:0000313" key="2">
    <source>
        <dbReference type="EMBL" id="KAH7166407.1"/>
    </source>
</evidence>
<keyword evidence="1" id="KW-0732">Signal</keyword>
<dbReference type="Proteomes" id="UP000738349">
    <property type="component" value="Unassembled WGS sequence"/>
</dbReference>
<dbReference type="AlphaFoldDB" id="A0A9P9FNW5"/>
<accession>A0A9P9FNW5</accession>
<feature type="signal peptide" evidence="1">
    <location>
        <begin position="1"/>
        <end position="21"/>
    </location>
</feature>
<evidence type="ECO:0000313" key="3">
    <source>
        <dbReference type="Proteomes" id="UP000738349"/>
    </source>
</evidence>